<dbReference type="GO" id="GO:0009086">
    <property type="term" value="P:methionine biosynthetic process"/>
    <property type="evidence" value="ECO:0007669"/>
    <property type="project" value="UniProtKB-KW"/>
</dbReference>
<dbReference type="Pfam" id="PF00742">
    <property type="entry name" value="Homoserine_dh"/>
    <property type="match status" value="1"/>
</dbReference>
<dbReference type="PANTHER" id="PTHR43331:SF1">
    <property type="entry name" value="HOMOSERINE DEHYDROGENASE"/>
    <property type="match status" value="1"/>
</dbReference>
<keyword evidence="11" id="KW-0915">Sodium</keyword>
<dbReference type="NCBIfam" id="NF004976">
    <property type="entry name" value="PRK06349.1"/>
    <property type="match status" value="1"/>
</dbReference>
<dbReference type="EMBL" id="CADCVU010000215">
    <property type="protein sequence ID" value="CAA9521363.1"/>
    <property type="molecule type" value="Genomic_DNA"/>
</dbReference>
<comment type="pathway">
    <text evidence="3 18">Amino-acid biosynthesis; L-methionine biosynthesis via de novo pathway; L-homoserine from L-aspartate: step 3/3.</text>
</comment>
<evidence type="ECO:0000256" key="9">
    <source>
        <dbReference type="ARBA" id="ARBA00022857"/>
    </source>
</evidence>
<dbReference type="GO" id="GO:0004412">
    <property type="term" value="F:homoserine dehydrogenase activity"/>
    <property type="evidence" value="ECO:0007669"/>
    <property type="project" value="UniProtKB-EC"/>
</dbReference>
<evidence type="ECO:0000256" key="1">
    <source>
        <dbReference type="ARBA" id="ARBA00001920"/>
    </source>
</evidence>
<feature type="active site" description="Proton donor" evidence="16">
    <location>
        <position position="189"/>
    </location>
</feature>
<evidence type="ECO:0000256" key="17">
    <source>
        <dbReference type="PIRSR" id="PIRSR000098-2"/>
    </source>
</evidence>
<dbReference type="InterPro" id="IPR005106">
    <property type="entry name" value="Asp/hSer_DH_NAD-bd"/>
</dbReference>
<evidence type="ECO:0000256" key="3">
    <source>
        <dbReference type="ARBA" id="ARBA00005062"/>
    </source>
</evidence>
<comment type="cofactor">
    <cofactor evidence="1">
        <name>a metal cation</name>
        <dbReference type="ChEBI" id="CHEBI:25213"/>
    </cofactor>
</comment>
<dbReference type="UniPathway" id="UPA00050">
    <property type="reaction ID" value="UER00063"/>
</dbReference>
<feature type="binding site" evidence="17">
    <location>
        <position position="174"/>
    </location>
    <ligand>
        <name>L-homoserine</name>
        <dbReference type="ChEBI" id="CHEBI:57476"/>
    </ligand>
</feature>
<evidence type="ECO:0000256" key="11">
    <source>
        <dbReference type="ARBA" id="ARBA00023053"/>
    </source>
</evidence>
<proteinExistence type="inferred from homology"/>
<dbReference type="Gene3D" id="3.40.50.720">
    <property type="entry name" value="NAD(P)-binding Rossmann-like Domain"/>
    <property type="match status" value="1"/>
</dbReference>
<evidence type="ECO:0000256" key="12">
    <source>
        <dbReference type="ARBA" id="ARBA00023167"/>
    </source>
</evidence>
<dbReference type="SUPFAM" id="SSF51735">
    <property type="entry name" value="NAD(P)-binding Rossmann-fold domains"/>
    <property type="match status" value="1"/>
</dbReference>
<dbReference type="AlphaFoldDB" id="A0A6J4TE40"/>
<feature type="binding site" evidence="17">
    <location>
        <position position="89"/>
    </location>
    <ligand>
        <name>NADPH</name>
        <dbReference type="ChEBI" id="CHEBI:57783"/>
    </ligand>
</feature>
<evidence type="ECO:0000256" key="6">
    <source>
        <dbReference type="ARBA" id="ARBA00013376"/>
    </source>
</evidence>
<organism evidence="21">
    <name type="scientific">uncultured Solirubrobacterales bacterium</name>
    <dbReference type="NCBI Taxonomy" id="768556"/>
    <lineage>
        <taxon>Bacteria</taxon>
        <taxon>Bacillati</taxon>
        <taxon>Actinomycetota</taxon>
        <taxon>Thermoleophilia</taxon>
        <taxon>Solirubrobacterales</taxon>
        <taxon>environmental samples</taxon>
    </lineage>
</organism>
<name>A0A6J4TE40_9ACTN</name>
<dbReference type="GO" id="GO:0009088">
    <property type="term" value="P:threonine biosynthetic process"/>
    <property type="evidence" value="ECO:0007669"/>
    <property type="project" value="UniProtKB-UniPathway"/>
</dbReference>
<protein>
    <recommendedName>
        <fullName evidence="6 18">Homoserine dehydrogenase</fullName>
        <ecNumber evidence="5 18">1.1.1.3</ecNumber>
    </recommendedName>
</protein>
<dbReference type="SUPFAM" id="SSF55347">
    <property type="entry name" value="Glyceraldehyde-3-phosphate dehydrogenase-like, C-terminal domain"/>
    <property type="match status" value="1"/>
</dbReference>
<reference evidence="21" key="1">
    <citation type="submission" date="2020-02" db="EMBL/GenBank/DDBJ databases">
        <authorList>
            <person name="Meier V. D."/>
        </authorList>
    </citation>
    <scope>NUCLEOTIDE SEQUENCE</scope>
    <source>
        <strain evidence="21">AVDCRST_MAG45</strain>
    </source>
</reference>
<dbReference type="InterPro" id="IPR001342">
    <property type="entry name" value="HDH_cat"/>
</dbReference>
<dbReference type="InterPro" id="IPR016204">
    <property type="entry name" value="HDH"/>
</dbReference>
<evidence type="ECO:0000256" key="7">
    <source>
        <dbReference type="ARBA" id="ARBA00022605"/>
    </source>
</evidence>
<feature type="binding site" evidence="17">
    <location>
        <begin position="9"/>
        <end position="16"/>
    </location>
    <ligand>
        <name>NADP(+)</name>
        <dbReference type="ChEBI" id="CHEBI:58349"/>
    </ligand>
</feature>
<gene>
    <name evidence="21" type="ORF">AVDCRST_MAG45-2522</name>
</gene>
<dbReference type="InterPro" id="IPR045865">
    <property type="entry name" value="ACT-like_dom_sf"/>
</dbReference>
<comment type="pathway">
    <text evidence="2 18">Amino-acid biosynthesis; L-threonine biosynthesis; L-threonine from L-aspartate: step 3/5.</text>
</comment>
<evidence type="ECO:0000256" key="13">
    <source>
        <dbReference type="ARBA" id="ARBA00044930"/>
    </source>
</evidence>
<keyword evidence="8 18" id="KW-0791">Threonine biosynthesis</keyword>
<dbReference type="GO" id="GO:0050661">
    <property type="term" value="F:NADP binding"/>
    <property type="evidence" value="ECO:0007669"/>
    <property type="project" value="InterPro"/>
</dbReference>
<dbReference type="FunFam" id="3.30.360.10:FF:000005">
    <property type="entry name" value="Homoserine dehydrogenase"/>
    <property type="match status" value="1"/>
</dbReference>
<comment type="function">
    <text evidence="13">Catalyzes the conversion of L-aspartate-beta-semialdehyde (L-Asa) to L-homoserine (L-Hse), the third step in the biosynthesis of threonine and methionine from aspartate.</text>
</comment>
<comment type="similarity">
    <text evidence="4 19">Belongs to the homoserine dehydrogenase family.</text>
</comment>
<dbReference type="InterPro" id="IPR019811">
    <property type="entry name" value="HDH_CS"/>
</dbReference>
<dbReference type="InterPro" id="IPR036291">
    <property type="entry name" value="NAD(P)-bd_dom_sf"/>
</dbReference>
<dbReference type="Gene3D" id="3.30.70.260">
    <property type="match status" value="1"/>
</dbReference>
<dbReference type="PANTHER" id="PTHR43331">
    <property type="entry name" value="HOMOSERINE DEHYDROGENASE"/>
    <property type="match status" value="1"/>
</dbReference>
<dbReference type="UniPathway" id="UPA00051">
    <property type="reaction ID" value="UER00465"/>
</dbReference>
<dbReference type="SUPFAM" id="SSF55021">
    <property type="entry name" value="ACT-like"/>
    <property type="match status" value="1"/>
</dbReference>
<dbReference type="PROSITE" id="PS51671">
    <property type="entry name" value="ACT"/>
    <property type="match status" value="1"/>
</dbReference>
<evidence type="ECO:0000256" key="2">
    <source>
        <dbReference type="ARBA" id="ARBA00005056"/>
    </source>
</evidence>
<comment type="catalytic activity">
    <reaction evidence="14">
        <text>L-homoserine + NADP(+) = L-aspartate 4-semialdehyde + NADPH + H(+)</text>
        <dbReference type="Rhea" id="RHEA:15761"/>
        <dbReference type="ChEBI" id="CHEBI:15378"/>
        <dbReference type="ChEBI" id="CHEBI:57476"/>
        <dbReference type="ChEBI" id="CHEBI:57783"/>
        <dbReference type="ChEBI" id="CHEBI:58349"/>
        <dbReference type="ChEBI" id="CHEBI:537519"/>
        <dbReference type="EC" id="1.1.1.3"/>
    </reaction>
    <physiologicalReaction direction="right-to-left" evidence="14">
        <dbReference type="Rhea" id="RHEA:15763"/>
    </physiologicalReaction>
</comment>
<keyword evidence="7 18" id="KW-0028">Amino-acid biosynthesis</keyword>
<dbReference type="CDD" id="cd04881">
    <property type="entry name" value="ACT_HSDH-Hom"/>
    <property type="match status" value="1"/>
</dbReference>
<evidence type="ECO:0000259" key="20">
    <source>
        <dbReference type="PROSITE" id="PS51671"/>
    </source>
</evidence>
<evidence type="ECO:0000256" key="14">
    <source>
        <dbReference type="ARBA" id="ARBA00048841"/>
    </source>
</evidence>
<evidence type="ECO:0000256" key="4">
    <source>
        <dbReference type="ARBA" id="ARBA00006753"/>
    </source>
</evidence>
<dbReference type="Gene3D" id="3.30.360.10">
    <property type="entry name" value="Dihydrodipicolinate Reductase, domain 2"/>
    <property type="match status" value="1"/>
</dbReference>
<keyword evidence="12 18" id="KW-0486">Methionine biosynthesis</keyword>
<dbReference type="Pfam" id="PF03447">
    <property type="entry name" value="NAD_binding_3"/>
    <property type="match status" value="1"/>
</dbReference>
<sequence length="407" mass="42498">MTSFSVGLLGHGTVGAAFEALLAERAEAIAATTGRRPELSGVLTRSRGDFDDILARSDLVVELMGGLEPARDHVVRTLEAGKPVVTANKQLLSQHGDELFGAAHTAGVDLRFEAAVGGVVPAIRVLHETLAAAEVERVHGIVNGTTNFILTEMTRTGASYAQALADAQRLGYAEADPSDDVNGKDAAAKMTILARLAFGAAVGLDQVTYEGIEHVTSADIAYARELRLSLKLIGTAERVDGGGLSVRVHPAFLYAGHPLASVDGSFNAVTIESPAITEITLSGPGAGGSQTASAVLGDVVSAMLPPPVPPAPAAPVEIVSDIESAFYLHLEVADRPGVLAQIAEILGLQGVSVKSVVQEGLGADARLTIVVHPIRESKFLAAVSLIGRLDFLRVPPRWIRVIEEVFE</sequence>
<evidence type="ECO:0000256" key="15">
    <source>
        <dbReference type="ARBA" id="ARBA00049031"/>
    </source>
</evidence>
<evidence type="ECO:0000256" key="10">
    <source>
        <dbReference type="ARBA" id="ARBA00023002"/>
    </source>
</evidence>
<evidence type="ECO:0000256" key="19">
    <source>
        <dbReference type="RuleBase" id="RU004171"/>
    </source>
</evidence>
<dbReference type="PROSITE" id="PS01042">
    <property type="entry name" value="HOMOSER_DHGENASE"/>
    <property type="match status" value="1"/>
</dbReference>
<accession>A0A6J4TE40</accession>
<evidence type="ECO:0000256" key="16">
    <source>
        <dbReference type="PIRSR" id="PIRSR000098-1"/>
    </source>
</evidence>
<comment type="catalytic activity">
    <reaction evidence="15">
        <text>L-homoserine + NAD(+) = L-aspartate 4-semialdehyde + NADH + H(+)</text>
        <dbReference type="Rhea" id="RHEA:15757"/>
        <dbReference type="ChEBI" id="CHEBI:15378"/>
        <dbReference type="ChEBI" id="CHEBI:57476"/>
        <dbReference type="ChEBI" id="CHEBI:57540"/>
        <dbReference type="ChEBI" id="CHEBI:57945"/>
        <dbReference type="ChEBI" id="CHEBI:537519"/>
        <dbReference type="EC" id="1.1.1.3"/>
    </reaction>
    <physiologicalReaction direction="right-to-left" evidence="15">
        <dbReference type="Rhea" id="RHEA:15759"/>
    </physiologicalReaction>
</comment>
<evidence type="ECO:0000313" key="21">
    <source>
        <dbReference type="EMBL" id="CAA9521363.1"/>
    </source>
</evidence>
<evidence type="ECO:0000256" key="18">
    <source>
        <dbReference type="RuleBase" id="RU000579"/>
    </source>
</evidence>
<feature type="domain" description="ACT" evidence="20">
    <location>
        <begin position="327"/>
        <end position="399"/>
    </location>
</feature>
<dbReference type="InterPro" id="IPR002912">
    <property type="entry name" value="ACT_dom"/>
</dbReference>
<evidence type="ECO:0000256" key="8">
    <source>
        <dbReference type="ARBA" id="ARBA00022697"/>
    </source>
</evidence>
<dbReference type="PIRSF" id="PIRSF000098">
    <property type="entry name" value="Homoser_dehydrog"/>
    <property type="match status" value="1"/>
</dbReference>
<keyword evidence="10 18" id="KW-0560">Oxidoreductase</keyword>
<keyword evidence="9 17" id="KW-0521">NADP</keyword>
<evidence type="ECO:0000256" key="5">
    <source>
        <dbReference type="ARBA" id="ARBA00013213"/>
    </source>
</evidence>
<dbReference type="EC" id="1.1.1.3" evidence="5 18"/>